<reference evidence="1" key="1">
    <citation type="submission" date="2020-05" db="EMBL/GenBank/DDBJ databases">
        <authorList>
            <person name="Chiriac C."/>
            <person name="Salcher M."/>
            <person name="Ghai R."/>
            <person name="Kavagutti S V."/>
        </authorList>
    </citation>
    <scope>NUCLEOTIDE SEQUENCE</scope>
</reference>
<dbReference type="Gene3D" id="6.10.280.90">
    <property type="match status" value="1"/>
</dbReference>
<proteinExistence type="predicted"/>
<accession>A0A6J7X6S6</accession>
<gene>
    <name evidence="1" type="ORF">UFOVP749_22</name>
</gene>
<dbReference type="InterPro" id="IPR032427">
    <property type="entry name" value="P22_portal"/>
</dbReference>
<dbReference type="Gene3D" id="1.10.1740.160">
    <property type="match status" value="1"/>
</dbReference>
<protein>
    <submittedName>
        <fullName evidence="1">Phage P22-like portal protein</fullName>
    </submittedName>
</protein>
<dbReference type="Pfam" id="PF16510">
    <property type="entry name" value="P22_portal"/>
    <property type="match status" value="1"/>
</dbReference>
<dbReference type="EMBL" id="LR798344">
    <property type="protein sequence ID" value="CAB5225444.1"/>
    <property type="molecule type" value="Genomic_DNA"/>
</dbReference>
<sequence>MARLTREQRLGNVHESALNEFDRCQTAMRDERLQCLQDRRFYSLAGAQWEGPIGEQFENKPRFEVNKVHLSVIRIINEYRNNRISVDFVSKDGSNNDKLAETCNGLYRADEQDSVADEAFDNAFEEGVGGGFGAWRLRTVYEDDEDDENEKQRIRFEPIYDADSSVFFDLDAKRQDKSDAKYCFVLYSMTREAYIAEWQDDPATWPKLIQQIEFDWDTPDVVYVAEYYRVEEVRETVRIFQTIDGEEERYTQADFDADETLEEMLLAVGTVEVRQKRVKRRKVHKYIMSGGGILDDMGYIAGKNIPIVPYYGKRWFVDNVERCMGHVRLAKDPQRLKNMQLSKLGEISALSSVEKPILVPEQVIGHQAMWADDNIRNYPYLLVNPITGPNGEMQAAGPVAYTKSSDIPPAMAALLQLTEQDMAEILGNNQQADKMVSNISGKAVEMIQTRLDMQSFIYMTNMAKAMRRCGEIWLSMAKDIYVEEGRRMKSIDQMDQVGSIELMKPIIDPESGELDYENDLSKATFDVAVDVGPSFTSRREATVRSLTGMMQVTSDPETQMILQSMAIMNMDGEGISDIKDFFRSKLVQLGVVKPTEEEQQQMMEAMMAQGQQPDPQAMYLMAEAQKAEALSLKAQADTQYSLARTEETRAKTAETLSNIDIDQRKSAIESAEKIGAALQPQTNVVPPATQFG</sequence>
<organism evidence="1">
    <name type="scientific">uncultured Caudovirales phage</name>
    <dbReference type="NCBI Taxonomy" id="2100421"/>
    <lineage>
        <taxon>Viruses</taxon>
        <taxon>Duplodnaviria</taxon>
        <taxon>Heunggongvirae</taxon>
        <taxon>Uroviricota</taxon>
        <taxon>Caudoviricetes</taxon>
        <taxon>Peduoviridae</taxon>
        <taxon>Maltschvirus</taxon>
        <taxon>Maltschvirus maltsch</taxon>
    </lineage>
</organism>
<evidence type="ECO:0000313" key="1">
    <source>
        <dbReference type="EMBL" id="CAB5225444.1"/>
    </source>
</evidence>
<name>A0A6J7X6S6_9CAUD</name>